<organism evidence="2 3">
    <name type="scientific">Phytophthora nicotianae P1976</name>
    <dbReference type="NCBI Taxonomy" id="1317066"/>
    <lineage>
        <taxon>Eukaryota</taxon>
        <taxon>Sar</taxon>
        <taxon>Stramenopiles</taxon>
        <taxon>Oomycota</taxon>
        <taxon>Peronosporomycetes</taxon>
        <taxon>Peronosporales</taxon>
        <taxon>Peronosporaceae</taxon>
        <taxon>Phytophthora</taxon>
    </lineage>
</organism>
<dbReference type="Gene3D" id="2.60.120.650">
    <property type="entry name" value="Cupin"/>
    <property type="match status" value="1"/>
</dbReference>
<dbReference type="Pfam" id="PF13621">
    <property type="entry name" value="Cupin_8"/>
    <property type="match status" value="1"/>
</dbReference>
<protein>
    <recommendedName>
        <fullName evidence="1">JmjC domain-containing protein</fullName>
    </recommendedName>
</protein>
<comment type="caution">
    <text evidence="2">The sequence shown here is derived from an EMBL/GenBank/DDBJ whole genome shotgun (WGS) entry which is preliminary data.</text>
</comment>
<dbReference type="Proteomes" id="UP000028582">
    <property type="component" value="Unassembled WGS sequence"/>
</dbReference>
<sequence>MDVEDATTLSYEEFCARYMAPNRPVLLRNVTDTWFPKAMQWRDGRKINFKYLKEHYGAALAPVVSGDVAEYGAEDRWTMRLEEYLDLIENGTAGKKYLKDWHFVHAFGHDIYVTPPLFKDDWLNWWWDHKEKSESDYRFVYLGPTGSWTPLHHDVFRSYSWSVNVCGRKKWIFYHPDDEPKLKDRFGRFVVPDVTVANIDKEQYPQFHEAKPMYAIQETGDAVFVPSGWYHQVENLEDTISINHNWFNGYNVRELWGFLKREYSAVELELEDLKEMGLVGREFVEQCQLVMLANAGINYLEFRELLYAKASDFLRKREHPEDRNVGRDLPVHLGYVRDILQELNAALKVVDEDAKLNEVWLDIDLQLQTLGEISSVTTNRAEEEQQAK</sequence>
<feature type="domain" description="JmjC" evidence="1">
    <location>
        <begin position="103"/>
        <end position="263"/>
    </location>
</feature>
<evidence type="ECO:0000259" key="1">
    <source>
        <dbReference type="PROSITE" id="PS51184"/>
    </source>
</evidence>
<dbReference type="GO" id="GO:0045905">
    <property type="term" value="P:positive regulation of translational termination"/>
    <property type="evidence" value="ECO:0007669"/>
    <property type="project" value="TreeGrafter"/>
</dbReference>
<dbReference type="PROSITE" id="PS51184">
    <property type="entry name" value="JMJC"/>
    <property type="match status" value="1"/>
</dbReference>
<dbReference type="SMART" id="SM00558">
    <property type="entry name" value="JmjC"/>
    <property type="match status" value="1"/>
</dbReference>
<dbReference type="InterPro" id="IPR003347">
    <property type="entry name" value="JmjC_dom"/>
</dbReference>
<dbReference type="InterPro" id="IPR050910">
    <property type="entry name" value="JMJD6_ArgDemeth/LysHydrox"/>
</dbReference>
<dbReference type="InterPro" id="IPR041667">
    <property type="entry name" value="Cupin_8"/>
</dbReference>
<gene>
    <name evidence="2" type="ORF">F444_15928</name>
</gene>
<dbReference type="SUPFAM" id="SSF51197">
    <property type="entry name" value="Clavaminate synthase-like"/>
    <property type="match status" value="1"/>
</dbReference>
<dbReference type="GO" id="GO:0016706">
    <property type="term" value="F:2-oxoglutarate-dependent dioxygenase activity"/>
    <property type="evidence" value="ECO:0007669"/>
    <property type="project" value="TreeGrafter"/>
</dbReference>
<dbReference type="PANTHER" id="PTHR12480">
    <property type="entry name" value="ARGININE DEMETHYLASE AND LYSYL-HYDROXYLASE JMJD"/>
    <property type="match status" value="1"/>
</dbReference>
<accession>A0A080ZKG0</accession>
<evidence type="ECO:0000313" key="3">
    <source>
        <dbReference type="Proteomes" id="UP000028582"/>
    </source>
</evidence>
<dbReference type="AlphaFoldDB" id="A0A080ZKG0"/>
<dbReference type="PANTHER" id="PTHR12480:SF6">
    <property type="entry name" value="2-OXOGLUTARATE AND IRON-DEPENDENT OXYGENASE JMJD4"/>
    <property type="match status" value="1"/>
</dbReference>
<evidence type="ECO:0000313" key="2">
    <source>
        <dbReference type="EMBL" id="ETO67121.1"/>
    </source>
</evidence>
<proteinExistence type="predicted"/>
<dbReference type="GO" id="GO:0005737">
    <property type="term" value="C:cytoplasm"/>
    <property type="evidence" value="ECO:0007669"/>
    <property type="project" value="TreeGrafter"/>
</dbReference>
<dbReference type="GO" id="GO:0005634">
    <property type="term" value="C:nucleus"/>
    <property type="evidence" value="ECO:0007669"/>
    <property type="project" value="TreeGrafter"/>
</dbReference>
<reference evidence="2 3" key="1">
    <citation type="submission" date="2013-11" db="EMBL/GenBank/DDBJ databases">
        <title>The Genome Sequence of Phytophthora parasitica P1976.</title>
        <authorList>
            <consortium name="The Broad Institute Genomics Platform"/>
            <person name="Russ C."/>
            <person name="Tyler B."/>
            <person name="Panabieres F."/>
            <person name="Shan W."/>
            <person name="Tripathy S."/>
            <person name="Grunwald N."/>
            <person name="Machado M."/>
            <person name="Johnson C.S."/>
            <person name="Walker B."/>
            <person name="Young S."/>
            <person name="Zeng Q."/>
            <person name="Gargeya S."/>
            <person name="Fitzgerald M."/>
            <person name="Haas B."/>
            <person name="Abouelleil A."/>
            <person name="Allen A.W."/>
            <person name="Alvarado L."/>
            <person name="Arachchi H.M."/>
            <person name="Berlin A.M."/>
            <person name="Chapman S.B."/>
            <person name="Gainer-Dewar J."/>
            <person name="Goldberg J."/>
            <person name="Griggs A."/>
            <person name="Gujja S."/>
            <person name="Hansen M."/>
            <person name="Howarth C."/>
            <person name="Imamovic A."/>
            <person name="Ireland A."/>
            <person name="Larimer J."/>
            <person name="McCowan C."/>
            <person name="Murphy C."/>
            <person name="Pearson M."/>
            <person name="Poon T.W."/>
            <person name="Priest M."/>
            <person name="Roberts A."/>
            <person name="Saif S."/>
            <person name="Shea T."/>
            <person name="Sisk P."/>
            <person name="Sykes S."/>
            <person name="Wortman J."/>
            <person name="Nusbaum C."/>
            <person name="Birren B."/>
        </authorList>
    </citation>
    <scope>NUCLEOTIDE SEQUENCE [LARGE SCALE GENOMIC DNA]</scope>
    <source>
        <strain evidence="2 3">P1976</strain>
    </source>
</reference>
<name>A0A080ZKG0_PHYNI</name>
<dbReference type="GO" id="GO:0043565">
    <property type="term" value="F:sequence-specific DNA binding"/>
    <property type="evidence" value="ECO:0007669"/>
    <property type="project" value="TreeGrafter"/>
</dbReference>
<dbReference type="EMBL" id="ANJA01002927">
    <property type="protein sequence ID" value="ETO67121.1"/>
    <property type="molecule type" value="Genomic_DNA"/>
</dbReference>
<dbReference type="OrthoDB" id="203487at2759"/>